<feature type="domain" description="SCAN box" evidence="16">
    <location>
        <begin position="220"/>
        <end position="300"/>
    </location>
</feature>
<keyword evidence="8" id="KW-0255">Endonuclease</keyword>
<keyword evidence="6" id="KW-0548">Nucleotidyltransferase</keyword>
<dbReference type="InterPro" id="IPR038269">
    <property type="entry name" value="SCAN_sf"/>
</dbReference>
<dbReference type="InterPro" id="IPR043502">
    <property type="entry name" value="DNA/RNA_pol_sf"/>
</dbReference>
<dbReference type="Pfam" id="PF02023">
    <property type="entry name" value="SCAN"/>
    <property type="match status" value="1"/>
</dbReference>
<dbReference type="Pfam" id="PF17921">
    <property type="entry name" value="Integrase_H2C2"/>
    <property type="match status" value="1"/>
</dbReference>
<dbReference type="GO" id="GO:0003676">
    <property type="term" value="F:nucleic acid binding"/>
    <property type="evidence" value="ECO:0007669"/>
    <property type="project" value="InterPro"/>
</dbReference>
<feature type="domain" description="Integrase catalytic" evidence="18">
    <location>
        <begin position="704"/>
        <end position="862"/>
    </location>
</feature>
<feature type="region of interest" description="Disordered" evidence="13">
    <location>
        <begin position="28"/>
        <end position="93"/>
    </location>
</feature>
<dbReference type="PROSITE" id="PS50804">
    <property type="entry name" value="SCAN_BOX"/>
    <property type="match status" value="1"/>
</dbReference>
<keyword evidence="20" id="KW-1185">Reference proteome</keyword>
<dbReference type="Pfam" id="PF00665">
    <property type="entry name" value="rve"/>
    <property type="match status" value="1"/>
</dbReference>
<dbReference type="InterPro" id="IPR003309">
    <property type="entry name" value="SCAN_dom"/>
</dbReference>
<dbReference type="Pfam" id="PF13650">
    <property type="entry name" value="Asp_protease_2"/>
    <property type="match status" value="1"/>
</dbReference>
<evidence type="ECO:0000256" key="6">
    <source>
        <dbReference type="ARBA" id="ARBA00022695"/>
    </source>
</evidence>
<dbReference type="FunFam" id="3.30.420.10:FF:000032">
    <property type="entry name" value="Retrovirus-related Pol polyprotein from transposon 297-like Protein"/>
    <property type="match status" value="1"/>
</dbReference>
<dbReference type="OrthoDB" id="10051443at2759"/>
<feature type="domain" description="Reverse transcriptase" evidence="17">
    <location>
        <begin position="1097"/>
        <end position="1275"/>
    </location>
</feature>
<dbReference type="CDD" id="cd09274">
    <property type="entry name" value="RNase_HI_RT_Ty3"/>
    <property type="match status" value="1"/>
</dbReference>
<dbReference type="InterPro" id="IPR054465">
    <property type="entry name" value="Integrase_p58-like_C"/>
</dbReference>
<evidence type="ECO:0000256" key="4">
    <source>
        <dbReference type="ARBA" id="ARBA00022670"/>
    </source>
</evidence>
<dbReference type="Gene3D" id="3.30.420.10">
    <property type="entry name" value="Ribonuclease H-like superfamily/Ribonuclease H"/>
    <property type="match status" value="1"/>
</dbReference>
<dbReference type="PROSITE" id="PS50878">
    <property type="entry name" value="RT_POL"/>
    <property type="match status" value="1"/>
</dbReference>
<evidence type="ECO:0000259" key="17">
    <source>
        <dbReference type="PROSITE" id="PS50878"/>
    </source>
</evidence>
<dbReference type="PROSITE" id="PS50175">
    <property type="entry name" value="ASP_PROT_RETROV"/>
    <property type="match status" value="1"/>
</dbReference>
<evidence type="ECO:0000256" key="12">
    <source>
        <dbReference type="PROSITE-ProRule" id="PRU00047"/>
    </source>
</evidence>
<dbReference type="InterPro" id="IPR000477">
    <property type="entry name" value="RT_dom"/>
</dbReference>
<dbReference type="Pfam" id="PF22938">
    <property type="entry name" value="Integrase_p58_C"/>
    <property type="match status" value="1"/>
</dbReference>
<dbReference type="Pfam" id="PF00078">
    <property type="entry name" value="RVT_1"/>
    <property type="match status" value="1"/>
</dbReference>
<keyword evidence="7" id="KW-0540">Nuclease</keyword>
<evidence type="ECO:0000259" key="15">
    <source>
        <dbReference type="PROSITE" id="PS50175"/>
    </source>
</evidence>
<dbReference type="Gene3D" id="3.10.10.10">
    <property type="entry name" value="HIV Type 1 Reverse Transcriptase, subunit A, domain 1"/>
    <property type="match status" value="1"/>
</dbReference>
<keyword evidence="4" id="KW-0645">Protease</keyword>
<evidence type="ECO:0000256" key="2">
    <source>
        <dbReference type="ARBA" id="ARBA00012180"/>
    </source>
</evidence>
<dbReference type="Gene3D" id="4.10.60.10">
    <property type="entry name" value="Zinc finger, CCHC-type"/>
    <property type="match status" value="1"/>
</dbReference>
<dbReference type="Pfam" id="PF17917">
    <property type="entry name" value="RT_RNaseH"/>
    <property type="match status" value="1"/>
</dbReference>
<accession>A0A8J9YV44</accession>
<dbReference type="PANTHER" id="PTHR37984:SF5">
    <property type="entry name" value="PROTEIN NYNRIN-LIKE"/>
    <property type="match status" value="1"/>
</dbReference>
<evidence type="ECO:0000256" key="5">
    <source>
        <dbReference type="ARBA" id="ARBA00022679"/>
    </source>
</evidence>
<dbReference type="GO" id="GO:0006508">
    <property type="term" value="P:proteolysis"/>
    <property type="evidence" value="ECO:0007669"/>
    <property type="project" value="UniProtKB-KW"/>
</dbReference>
<evidence type="ECO:0000259" key="14">
    <source>
        <dbReference type="PROSITE" id="PS50158"/>
    </source>
</evidence>
<keyword evidence="12" id="KW-0862">Zinc</keyword>
<dbReference type="InterPro" id="IPR001995">
    <property type="entry name" value="Peptidase_A2_cat"/>
</dbReference>
<dbReference type="EMBL" id="OV696697">
    <property type="protein sequence ID" value="CAH1242223.1"/>
    <property type="molecule type" value="Genomic_DNA"/>
</dbReference>
<keyword evidence="9" id="KW-0378">Hydrolase</keyword>
<dbReference type="PANTHER" id="PTHR37984">
    <property type="entry name" value="PROTEIN CBG26694"/>
    <property type="match status" value="1"/>
</dbReference>
<dbReference type="PROSITE" id="PS50994">
    <property type="entry name" value="INTEGRASE"/>
    <property type="match status" value="1"/>
</dbReference>
<gene>
    <name evidence="19" type="primary">GIN1</name>
    <name evidence="19" type="ORF">BLAG_LOCUS5535</name>
</gene>
<dbReference type="InterPro" id="IPR041373">
    <property type="entry name" value="RT_RNaseH"/>
</dbReference>
<dbReference type="GO" id="GO:0015074">
    <property type="term" value="P:DNA integration"/>
    <property type="evidence" value="ECO:0007669"/>
    <property type="project" value="InterPro"/>
</dbReference>
<keyword evidence="12" id="KW-0863">Zinc-finger</keyword>
<feature type="region of interest" description="Disordered" evidence="13">
    <location>
        <begin position="530"/>
        <end position="571"/>
    </location>
</feature>
<dbReference type="SUPFAM" id="SSF47353">
    <property type="entry name" value="Retrovirus capsid dimerization domain-like"/>
    <property type="match status" value="1"/>
</dbReference>
<dbReference type="Gene3D" id="1.10.340.70">
    <property type="match status" value="1"/>
</dbReference>
<evidence type="ECO:0000256" key="9">
    <source>
        <dbReference type="ARBA" id="ARBA00022801"/>
    </source>
</evidence>
<dbReference type="InterPro" id="IPR041588">
    <property type="entry name" value="Integrase_H2C2"/>
</dbReference>
<dbReference type="Gene3D" id="3.30.70.270">
    <property type="match status" value="2"/>
</dbReference>
<dbReference type="FunFam" id="3.10.10.10:FF:000007">
    <property type="entry name" value="Retrovirus-related Pol polyprotein from transposon 17.6-like Protein"/>
    <property type="match status" value="1"/>
</dbReference>
<evidence type="ECO:0000256" key="8">
    <source>
        <dbReference type="ARBA" id="ARBA00022759"/>
    </source>
</evidence>
<dbReference type="InterPro" id="IPR001878">
    <property type="entry name" value="Znf_CCHC"/>
</dbReference>
<dbReference type="PROSITE" id="PS50158">
    <property type="entry name" value="ZF_CCHC"/>
    <property type="match status" value="1"/>
</dbReference>
<evidence type="ECO:0000256" key="7">
    <source>
        <dbReference type="ARBA" id="ARBA00022722"/>
    </source>
</evidence>
<dbReference type="FunFam" id="1.10.340.70:FF:000001">
    <property type="entry name" value="Retrovirus-related Pol polyprotein from transposon gypsy-like Protein"/>
    <property type="match status" value="1"/>
</dbReference>
<proteinExistence type="inferred from homology"/>
<dbReference type="InterPro" id="IPR036397">
    <property type="entry name" value="RNaseH_sf"/>
</dbReference>
<dbReference type="InterPro" id="IPR043128">
    <property type="entry name" value="Rev_trsase/Diguanyl_cyclase"/>
</dbReference>
<dbReference type="InterPro" id="IPR021109">
    <property type="entry name" value="Peptidase_aspartic_dom_sf"/>
</dbReference>
<dbReference type="InterPro" id="IPR012337">
    <property type="entry name" value="RNaseH-like_sf"/>
</dbReference>
<dbReference type="InterPro" id="IPR050951">
    <property type="entry name" value="Retrovirus_Pol_polyprotein"/>
</dbReference>
<sequence>MDKYIEAGEKLGLAGEDLLKFVQQQQAVEREDRAKERELEKLKVEAEEREKERQRETEKLKLEAEEKEKERQREAEKLKLEAEEKEFERQREVEKRRFEAEEKEKERQEREAERRHQREMIQLGLVREDRTETEHVRAKAPKLPPFVDGKDEVDAYLQRFERFATANAWEPDTWASSLCALLTGRALEVFSRLDNTEAQDYKCVKEALMKRYNLTEEGFRTKFRQSKPEAGESPGQFLVRISSYLERWMELSDTTKSYEDLRDMFVREQFMETCSRDLAVHLKERAPKDLKEMAQMAENFLSAHKRELSTRADSAARENPQYLPTSRRCFTCDSPDHLVKDCPRNRSGARTSPKSFYVDRRTPSSAFEVKGRVEGRQVPLLLDTGSTQTLIHADLVDPGKVKPSRQGKITCVHGDEKGYPDAEVEIGIGPEVYRVTAKVAPNLPRLAIIGRDIPNLAGMVQACASGKVESFVTTRAQARLYAWEDRQLEAETARSGVRLRQLSGSLDASQDDPIGDWRLFSDDLFYSNGKARKSKKQRRTDKRRGPPDTRPRDNSLRRDADSVDRPDVRELTPQDIRRLQLADTSLEKVRQMVERGDDPQVKVPAYVERDGMIYRVWRQEDEDQEGVWQLVLPQQCRALVLQLAHNTLMAGHLGKKKTTDRILQHFFWPGLHKDVKTHCQSCEECQKAAKVLTKNRAPLIPLPIIEEPFRRIAMDVVGPLERSKTGNKYVLVVCDYATRYPEAIPMRSVDAKRVAEELTKMFARVGIPEEILTDQGTNFMSQLLKEMYSWLKIRGIRTSPYHPQTDGLVERFNGTLKSMLKKVSKEDPKDWDKLVPYLLFAYREVPQESTGFSPFELLYGRNVRGPLQVLRESWEESPKSSENVISYIMKMRERLSSMTEMVGERLKASQAKQKLWYDKRSRAREFSPGDQVLVLLPSSKVKLEAEWQGPYTVVRRVGSVDYELETPEKRKKHVILHVNLLKKWYQPSRPCLATFKDEAGAIELEDGQEVSHLLGKTEDNPSAWQEVIIDEGLDPEQRRQLEELLREFSDVMQDRPGLTNLAQHHIDTGDAKPIRQRAYRVPQAHRDEVREELRKMEEMGVIEPSSSEWASPVVLVPKKDGSIRFCVDFRRINAVSRFDAYPIPRIDEMLDKLGKAKYITKIDLARGYWQVPLTEESKEKTAFVTSFGLYQFHTMPFGLHGAAATFQRLMDNVLRGTEEFADDYIDDLDVFSNDWDDHLMHLREILTRLRNARLTAKPSKCHFAMRVVPLLGHVVGGGQVRPDEEKVRAVREFPRPETKKDVRAFLGLTGYYRRFIPQYAQIAAPLSDLTGKRKPQMVQWMGECEESFKTLKGKLCQQPVLQSPDFERPFILQTDASERGIGAVLSQKTGEGEEHPIVYVSRKLLPREQNYSVPEKECLAIKYAVESLRYYLLGREFEIMTDHHPLKWLDQMKDKNQRLSRWSLSLQPYRFVVTHRAGTANANADALSRA</sequence>
<evidence type="ECO:0000313" key="20">
    <source>
        <dbReference type="Proteomes" id="UP000838412"/>
    </source>
</evidence>
<dbReference type="Gene3D" id="1.10.4020.10">
    <property type="entry name" value="DNA breaking-rejoining enzymes"/>
    <property type="match status" value="1"/>
</dbReference>
<dbReference type="GO" id="GO:0008270">
    <property type="term" value="F:zinc ion binding"/>
    <property type="evidence" value="ECO:0007669"/>
    <property type="project" value="UniProtKB-KW"/>
</dbReference>
<evidence type="ECO:0000256" key="1">
    <source>
        <dbReference type="ARBA" id="ARBA00010879"/>
    </source>
</evidence>
<dbReference type="SUPFAM" id="SSF53098">
    <property type="entry name" value="Ribonuclease H-like"/>
    <property type="match status" value="1"/>
</dbReference>
<dbReference type="GO" id="GO:0004523">
    <property type="term" value="F:RNA-DNA hybrid ribonuclease activity"/>
    <property type="evidence" value="ECO:0007669"/>
    <property type="project" value="UniProtKB-EC"/>
</dbReference>
<name>A0A8J9YV44_BRALA</name>
<dbReference type="SUPFAM" id="SSF50630">
    <property type="entry name" value="Acid proteases"/>
    <property type="match status" value="1"/>
</dbReference>
<evidence type="ECO:0000313" key="19">
    <source>
        <dbReference type="EMBL" id="CAH1242223.1"/>
    </source>
</evidence>
<protein>
    <recommendedName>
        <fullName evidence="11">Gypsy retrotransposon integrase-like protein 1</fullName>
        <ecNumber evidence="3">2.7.7.49</ecNumber>
        <ecNumber evidence="2">3.1.26.4</ecNumber>
    </recommendedName>
</protein>
<dbReference type="CDD" id="cd01647">
    <property type="entry name" value="RT_LTR"/>
    <property type="match status" value="1"/>
</dbReference>
<dbReference type="FunFam" id="3.30.70.270:FF:000020">
    <property type="entry name" value="Transposon Tf2-6 polyprotein-like Protein"/>
    <property type="match status" value="1"/>
</dbReference>
<evidence type="ECO:0000259" key="18">
    <source>
        <dbReference type="PROSITE" id="PS50994"/>
    </source>
</evidence>
<keyword evidence="5" id="KW-0808">Transferase</keyword>
<dbReference type="EC" id="3.1.26.4" evidence="2"/>
<evidence type="ECO:0000256" key="13">
    <source>
        <dbReference type="SAM" id="MobiDB-lite"/>
    </source>
</evidence>
<comment type="similarity">
    <text evidence="1">Belongs to the beta type-B retroviral polymerase family. HERV class-II K(HML-2) pol subfamily.</text>
</comment>
<dbReference type="InterPro" id="IPR001584">
    <property type="entry name" value="Integrase_cat-core"/>
</dbReference>
<dbReference type="Gene3D" id="2.40.70.10">
    <property type="entry name" value="Acid Proteases"/>
    <property type="match status" value="1"/>
</dbReference>
<keyword evidence="12" id="KW-0479">Metal-binding</keyword>
<evidence type="ECO:0000256" key="10">
    <source>
        <dbReference type="ARBA" id="ARBA00022918"/>
    </source>
</evidence>
<dbReference type="SUPFAM" id="SSF56672">
    <property type="entry name" value="DNA/RNA polymerases"/>
    <property type="match status" value="1"/>
</dbReference>
<evidence type="ECO:0000259" key="16">
    <source>
        <dbReference type="PROSITE" id="PS50804"/>
    </source>
</evidence>
<feature type="domain" description="Peptidase A2" evidence="15">
    <location>
        <begin position="378"/>
        <end position="453"/>
    </location>
</feature>
<feature type="compositionally biased region" description="Basic residues" evidence="13">
    <location>
        <begin position="530"/>
        <end position="542"/>
    </location>
</feature>
<feature type="domain" description="CCHC-type" evidence="14">
    <location>
        <begin position="327"/>
        <end position="344"/>
    </location>
</feature>
<evidence type="ECO:0000256" key="3">
    <source>
        <dbReference type="ARBA" id="ARBA00012493"/>
    </source>
</evidence>
<keyword evidence="10" id="KW-0695">RNA-directed DNA polymerase</keyword>
<organism evidence="19 20">
    <name type="scientific">Branchiostoma lanceolatum</name>
    <name type="common">Common lancelet</name>
    <name type="synonym">Amphioxus lanceolatum</name>
    <dbReference type="NCBI Taxonomy" id="7740"/>
    <lineage>
        <taxon>Eukaryota</taxon>
        <taxon>Metazoa</taxon>
        <taxon>Chordata</taxon>
        <taxon>Cephalochordata</taxon>
        <taxon>Leptocardii</taxon>
        <taxon>Amphioxiformes</taxon>
        <taxon>Branchiostomatidae</taxon>
        <taxon>Branchiostoma</taxon>
    </lineage>
</organism>
<dbReference type="GO" id="GO:0003964">
    <property type="term" value="F:RNA-directed DNA polymerase activity"/>
    <property type="evidence" value="ECO:0007669"/>
    <property type="project" value="UniProtKB-KW"/>
</dbReference>
<feature type="compositionally biased region" description="Basic and acidic residues" evidence="13">
    <location>
        <begin position="543"/>
        <end position="571"/>
    </location>
</feature>
<dbReference type="EC" id="2.7.7.49" evidence="3"/>
<dbReference type="GO" id="GO:0004190">
    <property type="term" value="F:aspartic-type endopeptidase activity"/>
    <property type="evidence" value="ECO:0007669"/>
    <property type="project" value="InterPro"/>
</dbReference>
<reference evidence="19" key="1">
    <citation type="submission" date="2022-01" db="EMBL/GenBank/DDBJ databases">
        <authorList>
            <person name="Braso-Vives M."/>
        </authorList>
    </citation>
    <scope>NUCLEOTIDE SEQUENCE</scope>
</reference>
<evidence type="ECO:0000256" key="11">
    <source>
        <dbReference type="ARBA" id="ARBA00039658"/>
    </source>
</evidence>
<dbReference type="Proteomes" id="UP000838412">
    <property type="component" value="Chromosome 12"/>
</dbReference>